<evidence type="ECO:0000313" key="5">
    <source>
        <dbReference type="Proteomes" id="UP000565719"/>
    </source>
</evidence>
<evidence type="ECO:0000313" key="3">
    <source>
        <dbReference type="EMBL" id="RSD27590.1"/>
    </source>
</evidence>
<dbReference type="EMBL" id="VTXC01000095">
    <property type="protein sequence ID" value="NOH73403.1"/>
    <property type="molecule type" value="Genomic_DNA"/>
</dbReference>
<dbReference type="EMBL" id="RSFA01000185">
    <property type="protein sequence ID" value="RSD27590.1"/>
    <property type="molecule type" value="Genomic_DNA"/>
</dbReference>
<dbReference type="PANTHER" id="PTHR38847">
    <property type="match status" value="1"/>
</dbReference>
<dbReference type="AlphaFoldDB" id="A0A427TTE0"/>
<feature type="signal peptide" evidence="1">
    <location>
        <begin position="1"/>
        <end position="38"/>
    </location>
</feature>
<dbReference type="InterPro" id="IPR025649">
    <property type="entry name" value="DUF4360"/>
</dbReference>
<proteinExistence type="predicted"/>
<name>A0A427TTE0_9VIBR</name>
<comment type="caution">
    <text evidence="3">The sequence shown here is derived from an EMBL/GenBank/DDBJ whole genome shotgun (WGS) entry which is preliminary data.</text>
</comment>
<dbReference type="Proteomes" id="UP000565719">
    <property type="component" value="Unassembled WGS sequence"/>
</dbReference>
<reference evidence="3 4" key="1">
    <citation type="submission" date="2018-12" db="EMBL/GenBank/DDBJ databases">
        <title>Genomic taxonomy of the Vibrionaceae family.</title>
        <authorList>
            <person name="Gomez-Gil B."/>
            <person name="Enciso-Ibarra K."/>
        </authorList>
    </citation>
    <scope>NUCLEOTIDE SEQUENCE [LARGE SCALE GENOMIC DNA]</scope>
    <source>
        <strain evidence="3 4">CAIM 594</strain>
    </source>
</reference>
<keyword evidence="1" id="KW-0732">Signal</keyword>
<protein>
    <submittedName>
        <fullName evidence="3">DUF4360 domain-containing protein</fullName>
    </submittedName>
</protein>
<keyword evidence="4" id="KW-1185">Reference proteome</keyword>
<feature type="chain" id="PRO_5044603563" evidence="1">
    <location>
        <begin position="39"/>
        <end position="236"/>
    </location>
</feature>
<dbReference type="PANTHER" id="PTHR38847:SF1">
    <property type="entry name" value="PSEUDOURIDINE SYNTHASE RSUA_RLUA-LIKE DOMAIN-CONTAINING PROTEIN"/>
    <property type="match status" value="1"/>
</dbReference>
<dbReference type="Proteomes" id="UP000269041">
    <property type="component" value="Unassembled WGS sequence"/>
</dbReference>
<evidence type="ECO:0000256" key="1">
    <source>
        <dbReference type="SAM" id="SignalP"/>
    </source>
</evidence>
<accession>A0A427TTE0</accession>
<sequence length="236" mass="25649">MIYSSNTINKMEFKLKMKLSISTLLAASSTLLATNVFAQVELAQLDPSQVTIQSLQSSGSGCPFGTVSSTIAPDGKSFVLGFDEYIAEAGPDISRRENRKNCQITAVLGIPNGYAFTLADVNYRGYADLDEHVMAQQTSTYFFAGERQEARLSSAFSGPISDNYQISDRIGLQSLVWSSCNATEPVVIKSEVKVDNRNARQNSGLITLDTIDGKLTHSYGLMFKKCGDVSPSGERI</sequence>
<reference evidence="2 5" key="2">
    <citation type="submission" date="2019-09" db="EMBL/GenBank/DDBJ databases">
        <title>Draft genome sequencing and comparative genomics of hatchery-associated Vibrios.</title>
        <authorList>
            <person name="Kehlet-Delgado H."/>
            <person name="Mueller R.S."/>
        </authorList>
    </citation>
    <scope>NUCLEOTIDE SEQUENCE [LARGE SCALE GENOMIC DNA]</scope>
    <source>
        <strain evidence="2 5">99-46-Y</strain>
    </source>
</reference>
<gene>
    <name evidence="3" type="ORF">EJA03_19735</name>
    <name evidence="2" type="ORF">F0225_19000</name>
</gene>
<dbReference type="Pfam" id="PF14273">
    <property type="entry name" value="DUF4360"/>
    <property type="match status" value="1"/>
</dbReference>
<evidence type="ECO:0000313" key="4">
    <source>
        <dbReference type="Proteomes" id="UP000269041"/>
    </source>
</evidence>
<evidence type="ECO:0000313" key="2">
    <source>
        <dbReference type="EMBL" id="NOH73403.1"/>
    </source>
</evidence>
<dbReference type="OrthoDB" id="5861865at2"/>
<organism evidence="3 4">
    <name type="scientific">Vibrio pectenicida</name>
    <dbReference type="NCBI Taxonomy" id="62763"/>
    <lineage>
        <taxon>Bacteria</taxon>
        <taxon>Pseudomonadati</taxon>
        <taxon>Pseudomonadota</taxon>
        <taxon>Gammaproteobacteria</taxon>
        <taxon>Vibrionales</taxon>
        <taxon>Vibrionaceae</taxon>
        <taxon>Vibrio</taxon>
    </lineage>
</organism>